<evidence type="ECO:0000313" key="10">
    <source>
        <dbReference type="Proteomes" id="UP000193061"/>
    </source>
</evidence>
<evidence type="ECO:0000256" key="6">
    <source>
        <dbReference type="ARBA" id="ARBA00023136"/>
    </source>
</evidence>
<dbReference type="EMBL" id="FWFX01000004">
    <property type="protein sequence ID" value="SLN35942.1"/>
    <property type="molecule type" value="Genomic_DNA"/>
</dbReference>
<name>A0A1X6YZH9_9RHOB</name>
<dbReference type="OrthoDB" id="6679728at2"/>
<evidence type="ECO:0000256" key="7">
    <source>
        <dbReference type="ARBA" id="ARBA00023237"/>
    </source>
</evidence>
<protein>
    <submittedName>
        <fullName evidence="9">Outer membrane protein transport protein (OMPP1/FadL/TodX)</fullName>
    </submittedName>
</protein>
<evidence type="ECO:0000256" key="3">
    <source>
        <dbReference type="ARBA" id="ARBA00022452"/>
    </source>
</evidence>
<comment type="subcellular location">
    <subcellularLocation>
        <location evidence="1">Cell outer membrane</location>
        <topology evidence="1">Multi-pass membrane protein</topology>
    </subcellularLocation>
</comment>
<keyword evidence="6" id="KW-0472">Membrane</keyword>
<keyword evidence="4" id="KW-0812">Transmembrane</keyword>
<comment type="similarity">
    <text evidence="2">Belongs to the OmpP1/FadL family.</text>
</comment>
<dbReference type="PANTHER" id="PTHR35093">
    <property type="entry name" value="OUTER MEMBRANE PROTEIN NMB0088-RELATED"/>
    <property type="match status" value="1"/>
</dbReference>
<evidence type="ECO:0000256" key="1">
    <source>
        <dbReference type="ARBA" id="ARBA00004571"/>
    </source>
</evidence>
<feature type="signal peptide" evidence="8">
    <location>
        <begin position="1"/>
        <end position="22"/>
    </location>
</feature>
<dbReference type="SUPFAM" id="SSF56935">
    <property type="entry name" value="Porins"/>
    <property type="match status" value="1"/>
</dbReference>
<feature type="chain" id="PRO_5013276322" evidence="8">
    <location>
        <begin position="23"/>
        <end position="378"/>
    </location>
</feature>
<evidence type="ECO:0000256" key="8">
    <source>
        <dbReference type="SAM" id="SignalP"/>
    </source>
</evidence>
<reference evidence="9 10" key="1">
    <citation type="submission" date="2017-03" db="EMBL/GenBank/DDBJ databases">
        <authorList>
            <person name="Afonso C.L."/>
            <person name="Miller P.J."/>
            <person name="Scott M.A."/>
            <person name="Spackman E."/>
            <person name="Goraichik I."/>
            <person name="Dimitrov K.M."/>
            <person name="Suarez D.L."/>
            <person name="Swayne D.E."/>
        </authorList>
    </citation>
    <scope>NUCLEOTIDE SEQUENCE [LARGE SCALE GENOMIC DNA]</scope>
    <source>
        <strain evidence="9 10">CECT 7450</strain>
    </source>
</reference>
<accession>A0A1X6YZH9</accession>
<evidence type="ECO:0000256" key="4">
    <source>
        <dbReference type="ARBA" id="ARBA00022692"/>
    </source>
</evidence>
<sequence length="378" mass="40370">MKYQGLVTATFASVTIAGMAHAAGIERAGDRSQILFEEGKNYLEFSATVVSPYISGTPNAGAPPALPVIGPGGFPIGVAPTAGTGNITERYITGAAGFKHQLNDQVAIAFTIDEPVGADVNYRAPNAVFTGSEAQVDSVAYTAMAKYKVNDNVSVYGGLRLQSLKGDVTVIAASGFVPAGGFSYTLNVDNDYKLGYLLGAAYEKPEIAMRVALTYESAITHDFRDNNGTEFDVEIPQAVTLHAQTGVAPDTLLFGSIKWREWTKFNIAPPDFVAQTGNPIAFEPDDSWTYELGLGHRFNDIWSGAVLLGYETEHDATVGNLQGKDGYISYGLAATYETESWEITTGVKYFDVGDAETSVSSFSGNDAIAFGMKLGFRF</sequence>
<dbReference type="Gene3D" id="2.40.160.60">
    <property type="entry name" value="Outer membrane protein transport protein (OMPP1/FadL/TodX)"/>
    <property type="match status" value="1"/>
</dbReference>
<dbReference type="InterPro" id="IPR005017">
    <property type="entry name" value="OMPP1/FadL/TodX"/>
</dbReference>
<keyword evidence="10" id="KW-1185">Reference proteome</keyword>
<gene>
    <name evidence="9" type="ORF">ROA7450_01695</name>
</gene>
<dbReference type="GO" id="GO:0009279">
    <property type="term" value="C:cell outer membrane"/>
    <property type="evidence" value="ECO:0007669"/>
    <property type="project" value="UniProtKB-SubCell"/>
</dbReference>
<dbReference type="AlphaFoldDB" id="A0A1X6YZH9"/>
<evidence type="ECO:0000313" key="9">
    <source>
        <dbReference type="EMBL" id="SLN35942.1"/>
    </source>
</evidence>
<dbReference type="RefSeq" id="WP_085805232.1">
    <property type="nucleotide sequence ID" value="NZ_FWFX01000004.1"/>
</dbReference>
<keyword evidence="3" id="KW-1134">Transmembrane beta strand</keyword>
<dbReference type="Pfam" id="PF03349">
    <property type="entry name" value="Toluene_X"/>
    <property type="match status" value="1"/>
</dbReference>
<organism evidence="9 10">
    <name type="scientific">Roseovarius albus</name>
    <dbReference type="NCBI Taxonomy" id="1247867"/>
    <lineage>
        <taxon>Bacteria</taxon>
        <taxon>Pseudomonadati</taxon>
        <taxon>Pseudomonadota</taxon>
        <taxon>Alphaproteobacteria</taxon>
        <taxon>Rhodobacterales</taxon>
        <taxon>Roseobacteraceae</taxon>
        <taxon>Roseovarius</taxon>
    </lineage>
</organism>
<proteinExistence type="inferred from homology"/>
<dbReference type="GO" id="GO:0015483">
    <property type="term" value="F:long-chain fatty acid transporting porin activity"/>
    <property type="evidence" value="ECO:0007669"/>
    <property type="project" value="TreeGrafter"/>
</dbReference>
<evidence type="ECO:0000256" key="5">
    <source>
        <dbReference type="ARBA" id="ARBA00022729"/>
    </source>
</evidence>
<evidence type="ECO:0000256" key="2">
    <source>
        <dbReference type="ARBA" id="ARBA00008163"/>
    </source>
</evidence>
<keyword evidence="7" id="KW-0998">Cell outer membrane</keyword>
<dbReference type="PANTHER" id="PTHR35093:SF8">
    <property type="entry name" value="OUTER MEMBRANE PROTEIN NMB0088-RELATED"/>
    <property type="match status" value="1"/>
</dbReference>
<keyword evidence="5 8" id="KW-0732">Signal</keyword>
<dbReference type="Proteomes" id="UP000193061">
    <property type="component" value="Unassembled WGS sequence"/>
</dbReference>